<name>A0A182VIP3_ANOME</name>
<reference evidence="2" key="1">
    <citation type="submission" date="2020-05" db="UniProtKB">
        <authorList>
            <consortium name="EnsemblMetazoa"/>
        </authorList>
    </citation>
    <scope>IDENTIFICATION</scope>
    <source>
        <strain evidence="2">MAF</strain>
    </source>
</reference>
<sequence>MQMMQTSLAIALVTLAVLTANQVSAAAPFAYEGEDSYGGGDYGGEYGGEYGGDGSYGGGYDGGYGGYGGWYGRKWNDVEMFLSMREKLILAATNAVGFCQLAALNAFNSEALEFPFSLPGKLTLHVRELEKVPPFYKHEYLYKKNDVAGRRDDEQH</sequence>
<protein>
    <submittedName>
        <fullName evidence="2">Uncharacterized protein</fullName>
    </submittedName>
</protein>
<accession>A0A182VIP3</accession>
<proteinExistence type="predicted"/>
<dbReference type="AlphaFoldDB" id="A0A182VIP3"/>
<organism evidence="2 3">
    <name type="scientific">Anopheles merus</name>
    <name type="common">Mosquito</name>
    <dbReference type="NCBI Taxonomy" id="30066"/>
    <lineage>
        <taxon>Eukaryota</taxon>
        <taxon>Metazoa</taxon>
        <taxon>Ecdysozoa</taxon>
        <taxon>Arthropoda</taxon>
        <taxon>Hexapoda</taxon>
        <taxon>Insecta</taxon>
        <taxon>Pterygota</taxon>
        <taxon>Neoptera</taxon>
        <taxon>Endopterygota</taxon>
        <taxon>Diptera</taxon>
        <taxon>Nematocera</taxon>
        <taxon>Culicoidea</taxon>
        <taxon>Culicidae</taxon>
        <taxon>Anophelinae</taxon>
        <taxon>Anopheles</taxon>
    </lineage>
</organism>
<dbReference type="Proteomes" id="UP000075903">
    <property type="component" value="Unassembled WGS sequence"/>
</dbReference>
<evidence type="ECO:0000313" key="3">
    <source>
        <dbReference type="Proteomes" id="UP000075903"/>
    </source>
</evidence>
<feature type="signal peptide" evidence="1">
    <location>
        <begin position="1"/>
        <end position="25"/>
    </location>
</feature>
<evidence type="ECO:0000313" key="2">
    <source>
        <dbReference type="EnsemblMetazoa" id="AMEM015631-PA"/>
    </source>
</evidence>
<keyword evidence="1" id="KW-0732">Signal</keyword>
<dbReference type="EnsemblMetazoa" id="AMEM015631-RA">
    <property type="protein sequence ID" value="AMEM015631-PA"/>
    <property type="gene ID" value="AMEM015631"/>
</dbReference>
<dbReference type="VEuPathDB" id="VectorBase:AMEM015631"/>
<feature type="chain" id="PRO_5008139784" evidence="1">
    <location>
        <begin position="26"/>
        <end position="156"/>
    </location>
</feature>
<evidence type="ECO:0000256" key="1">
    <source>
        <dbReference type="SAM" id="SignalP"/>
    </source>
</evidence>
<keyword evidence="3" id="KW-1185">Reference proteome</keyword>